<name>A0A0W0HG78_PSEFL</name>
<organism evidence="1 2">
    <name type="scientific">Pseudomonas fluorescens ICMP 11288</name>
    <dbReference type="NCBI Taxonomy" id="1198309"/>
    <lineage>
        <taxon>Bacteria</taxon>
        <taxon>Pseudomonadati</taxon>
        <taxon>Pseudomonadota</taxon>
        <taxon>Gammaproteobacteria</taxon>
        <taxon>Pseudomonadales</taxon>
        <taxon>Pseudomonadaceae</taxon>
        <taxon>Pseudomonas</taxon>
    </lineage>
</organism>
<comment type="caution">
    <text evidence="1">The sequence shown here is derived from an EMBL/GenBank/DDBJ whole genome shotgun (WGS) entry which is preliminary data.</text>
</comment>
<sequence length="87" mass="9905">MQVFQVFLNPINIIFVLTLGRIIGPQRIVVTLLLSRRTVRVGCTRRRLLVLRHDGLPQKGDTDLEKPPQAMVQLVCPKHAKMPPRLS</sequence>
<dbReference type="Proteomes" id="UP000054197">
    <property type="component" value="Unassembled WGS sequence"/>
</dbReference>
<evidence type="ECO:0000313" key="1">
    <source>
        <dbReference type="EMBL" id="KTB59861.1"/>
    </source>
</evidence>
<gene>
    <name evidence="1" type="ORF">AO063_19750</name>
</gene>
<accession>A0A0W0HG78</accession>
<evidence type="ECO:0000313" key="2">
    <source>
        <dbReference type="Proteomes" id="UP000054197"/>
    </source>
</evidence>
<proteinExistence type="predicted"/>
<reference evidence="1 2" key="1">
    <citation type="submission" date="2015-09" db="EMBL/GenBank/DDBJ databases">
        <title>Genome sequence of ICMP 11288.</title>
        <authorList>
            <person name="Visnovsky S."/>
            <person name="Lu A."/>
            <person name="Panda P."/>
            <person name="Pitman A."/>
        </authorList>
    </citation>
    <scope>NUCLEOTIDE SEQUENCE [LARGE SCALE GENOMIC DNA]</scope>
    <source>
        <strain evidence="1 2">ICMP 11288</strain>
    </source>
</reference>
<dbReference type="EMBL" id="LKEF01000042">
    <property type="protein sequence ID" value="KTB59861.1"/>
    <property type="molecule type" value="Genomic_DNA"/>
</dbReference>
<protein>
    <submittedName>
        <fullName evidence="1">Uncharacterized protein</fullName>
    </submittedName>
</protein>
<dbReference type="AlphaFoldDB" id="A0A0W0HG78"/>